<reference evidence="1" key="1">
    <citation type="submission" date="2022-09" db="EMBL/GenBank/DDBJ databases">
        <title>Interaction between co-microsymbionts with complementary sets of symbiotic genes in legume-rhizobium systems.</title>
        <authorList>
            <person name="Safronova V."/>
            <person name="Sazanova A."/>
            <person name="Afonin A."/>
            <person name="Chirak E."/>
        </authorList>
    </citation>
    <scope>NUCLEOTIDE SEQUENCE</scope>
    <source>
        <strain evidence="1">A18/3m</strain>
    </source>
</reference>
<organism evidence="1 2">
    <name type="scientific">Phyllobacterium zundukense</name>
    <dbReference type="NCBI Taxonomy" id="1867719"/>
    <lineage>
        <taxon>Bacteria</taxon>
        <taxon>Pseudomonadati</taxon>
        <taxon>Pseudomonadota</taxon>
        <taxon>Alphaproteobacteria</taxon>
        <taxon>Hyphomicrobiales</taxon>
        <taxon>Phyllobacteriaceae</taxon>
        <taxon>Phyllobacterium</taxon>
    </lineage>
</organism>
<protein>
    <submittedName>
        <fullName evidence="1">Uncharacterized protein</fullName>
    </submittedName>
</protein>
<dbReference type="EMBL" id="CP104972">
    <property type="protein sequence ID" value="UXN59148.1"/>
    <property type="molecule type" value="Genomic_DNA"/>
</dbReference>
<sequence length="127" mass="14211">MAHVLEYNYRQFVDDPLATLVLWIIWVQFIIAFSLLPALFVTAICFKRKKQTPTPFIVVGGLVGVAGAAAMLLQVNQWGTLIMWWWIFFAPAMAATGALAALAAFVFWWIVVRVGNLFLSPAELPKL</sequence>
<evidence type="ECO:0000313" key="2">
    <source>
        <dbReference type="Proteomes" id="UP001061991"/>
    </source>
</evidence>
<proteinExistence type="predicted"/>
<accession>A0ACD4D0D3</accession>
<gene>
    <name evidence="1" type="ORF">N8E88_09785</name>
</gene>
<keyword evidence="2" id="KW-1185">Reference proteome</keyword>
<name>A0ACD4D0D3_9HYPH</name>
<geneLocation type="plasmid" evidence="1 2">
    <name>p_unnamed1</name>
</geneLocation>
<evidence type="ECO:0000313" key="1">
    <source>
        <dbReference type="EMBL" id="UXN59148.1"/>
    </source>
</evidence>
<keyword evidence="1" id="KW-0614">Plasmid</keyword>
<dbReference type="Proteomes" id="UP001061991">
    <property type="component" value="Plasmid p_unnamed1"/>
</dbReference>